<evidence type="ECO:0000256" key="10">
    <source>
        <dbReference type="SAM" id="MobiDB-lite"/>
    </source>
</evidence>
<dbReference type="GO" id="GO:0006281">
    <property type="term" value="P:DNA repair"/>
    <property type="evidence" value="ECO:0007669"/>
    <property type="project" value="UniProtKB-KW"/>
</dbReference>
<gene>
    <name evidence="12" type="ORF">DSM112329_04743</name>
</gene>
<name>A0AAU7B1V4_9ACTN</name>
<keyword evidence="4" id="KW-0378">Hydrolase</keyword>
<feature type="domain" description="PD-(D/E)XK endonuclease-like" evidence="11">
    <location>
        <begin position="748"/>
        <end position="1031"/>
    </location>
</feature>
<dbReference type="InterPro" id="IPR011604">
    <property type="entry name" value="PDDEXK-like_dom_sf"/>
</dbReference>
<evidence type="ECO:0000256" key="4">
    <source>
        <dbReference type="ARBA" id="ARBA00022801"/>
    </source>
</evidence>
<evidence type="ECO:0000256" key="9">
    <source>
        <dbReference type="ARBA" id="ARBA00023204"/>
    </source>
</evidence>
<proteinExistence type="predicted"/>
<evidence type="ECO:0000256" key="1">
    <source>
        <dbReference type="ARBA" id="ARBA00022722"/>
    </source>
</evidence>
<keyword evidence="3" id="KW-0227">DNA damage</keyword>
<dbReference type="KEGG" id="parq:DSM112329_04743"/>
<evidence type="ECO:0000256" key="6">
    <source>
        <dbReference type="ARBA" id="ARBA00022839"/>
    </source>
</evidence>
<keyword evidence="8" id="KW-0238">DNA-binding</keyword>
<dbReference type="RefSeq" id="WP_354699039.1">
    <property type="nucleotide sequence ID" value="NZ_CP114014.1"/>
</dbReference>
<dbReference type="GO" id="GO:0006310">
    <property type="term" value="P:DNA recombination"/>
    <property type="evidence" value="ECO:0007669"/>
    <property type="project" value="TreeGrafter"/>
</dbReference>
<organism evidence="12">
    <name type="scientific">Paraconexibacter sp. AEG42_29</name>
    <dbReference type="NCBI Taxonomy" id="2997339"/>
    <lineage>
        <taxon>Bacteria</taxon>
        <taxon>Bacillati</taxon>
        <taxon>Actinomycetota</taxon>
        <taxon>Thermoleophilia</taxon>
        <taxon>Solirubrobacterales</taxon>
        <taxon>Paraconexibacteraceae</taxon>
        <taxon>Paraconexibacter</taxon>
    </lineage>
</organism>
<dbReference type="Pfam" id="PF12705">
    <property type="entry name" value="PDDEXK_1"/>
    <property type="match status" value="1"/>
</dbReference>
<dbReference type="GO" id="GO:0005524">
    <property type="term" value="F:ATP binding"/>
    <property type="evidence" value="ECO:0007669"/>
    <property type="project" value="UniProtKB-KW"/>
</dbReference>
<keyword evidence="2" id="KW-0547">Nucleotide-binding</keyword>
<accession>A0AAU7B1V4</accession>
<reference evidence="12" key="1">
    <citation type="submission" date="2022-12" db="EMBL/GenBank/DDBJ databases">
        <title>Paraconexibacter alkalitolerans sp. nov. and Baekduia alba sp. nov., isolated from soil and emended description of the genera Paraconexibacter (Chun et al., 2020) and Baekduia (An et al., 2020).</title>
        <authorList>
            <person name="Vieira S."/>
            <person name="Huber K.J."/>
            <person name="Geppert A."/>
            <person name="Wolf J."/>
            <person name="Neumann-Schaal M."/>
            <person name="Muesken M."/>
            <person name="Overmann J."/>
        </authorList>
    </citation>
    <scope>NUCLEOTIDE SEQUENCE</scope>
    <source>
        <strain evidence="12">AEG42_29</strain>
    </source>
</reference>
<protein>
    <submittedName>
        <fullName evidence="12">Exonuclease</fullName>
    </submittedName>
</protein>
<keyword evidence="7" id="KW-0067">ATP-binding</keyword>
<evidence type="ECO:0000256" key="2">
    <source>
        <dbReference type="ARBA" id="ARBA00022741"/>
    </source>
</evidence>
<keyword evidence="5" id="KW-0347">Helicase</keyword>
<dbReference type="InterPro" id="IPR038726">
    <property type="entry name" value="PDDEXK_AddAB-type"/>
</dbReference>
<dbReference type="EMBL" id="CP114014">
    <property type="protein sequence ID" value="XAY07851.1"/>
    <property type="molecule type" value="Genomic_DNA"/>
</dbReference>
<dbReference type="PANTHER" id="PTHR30591">
    <property type="entry name" value="RECBCD ENZYME SUBUNIT RECC"/>
    <property type="match status" value="1"/>
</dbReference>
<dbReference type="Gene3D" id="3.90.320.10">
    <property type="match status" value="1"/>
</dbReference>
<evidence type="ECO:0000259" key="11">
    <source>
        <dbReference type="Pfam" id="PF12705"/>
    </source>
</evidence>
<sequence>MPTPTTITAHPAALEVALADAIKAAKRDDPLAPVTVLVGSTLLRPYLQRRLATLLGGHANVAFVTAGELALKLGEPALIAAGRTPMPPLAARILAGEVARDTTGYFAPVAHTTGFTSALHRLIRELTQAGISGGAFATVAPNLPGTTAKHQSLAELVMAYESKREGWYGVDDCLLAADPKQLDVRLLVLHGVWDLTGGMQRALAVIAETTPTLVLLPTAASDAAATGLTNIRGWCESIGAQPAAAPTDDKPTSALRHVQDTLFVTPLDPTPPDPDGTVRIVSAPDPTREVRAAARACLEWAAAGIPFHRMAIASRHADTYRPLVDAIFREAGIPAYLHEGTPLGELPLGRRVLAILDLLETDVERRAIIDVLSDADLPKETRERYPGYSATRWDTISRAAGIVGGRPQWRERLAQQAHDAQVRADEDTEGRKPWLKDDVERIQSLARFVEDFATASDELPKQASFAEHLDATEALLTTYVARVEPVITALRSLARLDGITPTLSFERFRDIVRSAIEGMRSDDVLDRRVGAFGRRGVNVLDVNSLRHLQFDGVVLLGLVERSWPSPVRQDPLLLDRERAALSDPLGLPLPLRTLGGDPEALQFVLAVQSATTHLQVSYPRADRAGGRSQLPSSFLRAVASAATGAQVSAEGLDHLGAPLVRRERAAQAGAPDGQQPMSSAERRRTLLENPDTADVGRALLQQDARFTRAAELDRARASRELTTFDGCLGEEGVAALAEHWSLTRPMPPTALEKYAGCGMQFFLSRVLGVRTDDEPEALLTVDALTKGSLVHTTLERFLVELGDHDYPRTAKRAEHLQRLLAICTEECDAIEGRGLTGYPMLWEQERRRIAEDVERWYDAEVQRGRDLPRRSYELRVGPKRRDEDDKNPASTDEPLTIAVDGHELRFQGRIDRVEWDPTSGRFRVIDYKTGRVWKRNGDIEGGEALQLPLYVRAAAHALDLDPADGDGEYFYVTRDGGFVRITFTQDDLAEQQEWVDDVLGTLIGSVSAGVFPARPRELRNCDRCTFDSLCDAGRMHQKKRKADDPRAVALDRLREKRS</sequence>
<evidence type="ECO:0000256" key="3">
    <source>
        <dbReference type="ARBA" id="ARBA00022763"/>
    </source>
</evidence>
<evidence type="ECO:0000256" key="7">
    <source>
        <dbReference type="ARBA" id="ARBA00022840"/>
    </source>
</evidence>
<dbReference type="SUPFAM" id="SSF52540">
    <property type="entry name" value="P-loop containing nucleoside triphosphate hydrolases"/>
    <property type="match status" value="1"/>
</dbReference>
<dbReference type="Gene3D" id="3.40.50.300">
    <property type="entry name" value="P-loop containing nucleotide triphosphate hydrolases"/>
    <property type="match status" value="2"/>
</dbReference>
<keyword evidence="6 12" id="KW-0269">Exonuclease</keyword>
<feature type="region of interest" description="Disordered" evidence="10">
    <location>
        <begin position="872"/>
        <end position="894"/>
    </location>
</feature>
<keyword evidence="1" id="KW-0540">Nuclease</keyword>
<dbReference type="GO" id="GO:0004527">
    <property type="term" value="F:exonuclease activity"/>
    <property type="evidence" value="ECO:0007669"/>
    <property type="project" value="UniProtKB-KW"/>
</dbReference>
<dbReference type="AlphaFoldDB" id="A0AAU7B1V4"/>
<keyword evidence="9" id="KW-0234">DNA repair</keyword>
<dbReference type="GO" id="GO:0003677">
    <property type="term" value="F:DNA binding"/>
    <property type="evidence" value="ECO:0007669"/>
    <property type="project" value="UniProtKB-KW"/>
</dbReference>
<dbReference type="GO" id="GO:0004386">
    <property type="term" value="F:helicase activity"/>
    <property type="evidence" value="ECO:0007669"/>
    <property type="project" value="UniProtKB-KW"/>
</dbReference>
<evidence type="ECO:0000256" key="8">
    <source>
        <dbReference type="ARBA" id="ARBA00023125"/>
    </source>
</evidence>
<evidence type="ECO:0000313" key="12">
    <source>
        <dbReference type="EMBL" id="XAY07851.1"/>
    </source>
</evidence>
<evidence type="ECO:0000256" key="5">
    <source>
        <dbReference type="ARBA" id="ARBA00022806"/>
    </source>
</evidence>
<dbReference type="PANTHER" id="PTHR30591:SF1">
    <property type="entry name" value="RECBCD ENZYME SUBUNIT RECC"/>
    <property type="match status" value="1"/>
</dbReference>
<dbReference type="InterPro" id="IPR027417">
    <property type="entry name" value="P-loop_NTPase"/>
</dbReference>